<dbReference type="AlphaFoldDB" id="A0A484ASS2"/>
<gene>
    <name evidence="2" type="ORF">AWZ03_014123</name>
</gene>
<dbReference type="EMBL" id="LSRL02001037">
    <property type="protein sequence ID" value="TDG39454.1"/>
    <property type="molecule type" value="Genomic_DNA"/>
</dbReference>
<organism evidence="2 3">
    <name type="scientific">Drosophila navojoa</name>
    <name type="common">Fruit fly</name>
    <dbReference type="NCBI Taxonomy" id="7232"/>
    <lineage>
        <taxon>Eukaryota</taxon>
        <taxon>Metazoa</taxon>
        <taxon>Ecdysozoa</taxon>
        <taxon>Arthropoda</taxon>
        <taxon>Hexapoda</taxon>
        <taxon>Insecta</taxon>
        <taxon>Pterygota</taxon>
        <taxon>Neoptera</taxon>
        <taxon>Endopterygota</taxon>
        <taxon>Diptera</taxon>
        <taxon>Brachycera</taxon>
        <taxon>Muscomorpha</taxon>
        <taxon>Ephydroidea</taxon>
        <taxon>Drosophilidae</taxon>
        <taxon>Drosophila</taxon>
    </lineage>
</organism>
<reference evidence="2 3" key="1">
    <citation type="journal article" date="2019" name="J. Hered.">
        <title>An Improved Genome Assembly for Drosophila navojoa, the Basal Species in the mojavensis Cluster.</title>
        <authorList>
            <person name="Vanderlinde T."/>
            <person name="Dupim E.G."/>
            <person name="Nazario-Yepiz N.O."/>
            <person name="Carvalho A.B."/>
        </authorList>
    </citation>
    <scope>NUCLEOTIDE SEQUENCE [LARGE SCALE GENOMIC DNA]</scope>
    <source>
        <strain evidence="2">Navoj_Jal97</strain>
        <tissue evidence="2">Whole organism</tissue>
    </source>
</reference>
<evidence type="ECO:0000256" key="1">
    <source>
        <dbReference type="SAM" id="MobiDB-lite"/>
    </source>
</evidence>
<sequence length="75" mass="7940">MTRAIETRASSTARSIPAPDIRHSTSTFKHPSASHAASLCSSRGQLLPAPRSPLPALSSGHKYLLWLNFGSGQVA</sequence>
<feature type="region of interest" description="Disordered" evidence="1">
    <location>
        <begin position="1"/>
        <end position="28"/>
    </location>
</feature>
<name>A0A484ASS2_DRONA</name>
<keyword evidence="3" id="KW-1185">Reference proteome</keyword>
<evidence type="ECO:0000313" key="2">
    <source>
        <dbReference type="EMBL" id="TDG39454.1"/>
    </source>
</evidence>
<proteinExistence type="predicted"/>
<protein>
    <submittedName>
        <fullName evidence="2">Uncharacterized protein</fullName>
    </submittedName>
</protein>
<dbReference type="Proteomes" id="UP000295192">
    <property type="component" value="Unassembled WGS sequence"/>
</dbReference>
<evidence type="ECO:0000313" key="3">
    <source>
        <dbReference type="Proteomes" id="UP000295192"/>
    </source>
</evidence>
<comment type="caution">
    <text evidence="2">The sequence shown here is derived from an EMBL/GenBank/DDBJ whole genome shotgun (WGS) entry which is preliminary data.</text>
</comment>
<accession>A0A484ASS2</accession>